<protein>
    <submittedName>
        <fullName evidence="1">Class I SAM-dependent methyltransferase</fullName>
    </submittedName>
</protein>
<dbReference type="EMBL" id="VBRY01000002">
    <property type="protein sequence ID" value="TLS68808.1"/>
    <property type="molecule type" value="Genomic_DNA"/>
</dbReference>
<dbReference type="Proteomes" id="UP000306585">
    <property type="component" value="Unassembled WGS sequence"/>
</dbReference>
<accession>A0A5R9GTA8</accession>
<organism evidence="1 2">
    <name type="scientific">Mariprofundus erugo</name>
    <dbReference type="NCBI Taxonomy" id="2528639"/>
    <lineage>
        <taxon>Bacteria</taxon>
        <taxon>Pseudomonadati</taxon>
        <taxon>Pseudomonadota</taxon>
        <taxon>Candidatius Mariprofundia</taxon>
        <taxon>Mariprofundales</taxon>
        <taxon>Mariprofundaceae</taxon>
        <taxon>Mariprofundus</taxon>
    </lineage>
</organism>
<dbReference type="AlphaFoldDB" id="A0A5R9GTA8"/>
<dbReference type="CDD" id="cd02440">
    <property type="entry name" value="AdoMet_MTases"/>
    <property type="match status" value="1"/>
</dbReference>
<comment type="caution">
    <text evidence="1">The sequence shown here is derived from an EMBL/GenBank/DDBJ whole genome shotgun (WGS) entry which is preliminary data.</text>
</comment>
<keyword evidence="2" id="KW-1185">Reference proteome</keyword>
<dbReference type="Pfam" id="PF13489">
    <property type="entry name" value="Methyltransf_23"/>
    <property type="match status" value="1"/>
</dbReference>
<dbReference type="GO" id="GO:0032259">
    <property type="term" value="P:methylation"/>
    <property type="evidence" value="ECO:0007669"/>
    <property type="project" value="UniProtKB-KW"/>
</dbReference>
<gene>
    <name evidence="1" type="ORF">FEF65_03500</name>
</gene>
<dbReference type="GO" id="GO:0008168">
    <property type="term" value="F:methyltransferase activity"/>
    <property type="evidence" value="ECO:0007669"/>
    <property type="project" value="UniProtKB-KW"/>
</dbReference>
<evidence type="ECO:0000313" key="1">
    <source>
        <dbReference type="EMBL" id="TLS68808.1"/>
    </source>
</evidence>
<dbReference type="Gene3D" id="3.40.50.150">
    <property type="entry name" value="Vaccinia Virus protein VP39"/>
    <property type="match status" value="1"/>
</dbReference>
<dbReference type="PANTHER" id="PTHR43861">
    <property type="entry name" value="TRANS-ACONITATE 2-METHYLTRANSFERASE-RELATED"/>
    <property type="match status" value="1"/>
</dbReference>
<dbReference type="PANTHER" id="PTHR43861:SF6">
    <property type="entry name" value="METHYLTRANSFERASE TYPE 11"/>
    <property type="match status" value="1"/>
</dbReference>
<reference evidence="1 2" key="1">
    <citation type="journal article" date="2019" name="Appl. Environ. Microbiol.">
        <title>Environmental Evidence and Genomic Insight of Iron-oxidizing Bacteria Preference Towards More Corrosion Resistant Stainless Steel at Higher Salinities.</title>
        <authorList>
            <person name="Garrison C.E."/>
            <person name="Price K.A."/>
            <person name="Field E.K."/>
        </authorList>
    </citation>
    <scope>NUCLEOTIDE SEQUENCE [LARGE SCALE GENOMIC DNA]</scope>
    <source>
        <strain evidence="1 2">P3</strain>
    </source>
</reference>
<sequence length="313" mass="35399">MQKRLTQCDLCGGSDFVEISDRDRKGEELHTGVCQSCGLVAHMPVPSEAEVAEYYAEHYRRDYHGEQTPSSRRIMRAWRNGERILTVLFPYLGKGARVFEVGAGIGCTVKAFEFQGFAASGIEPNKDFNAFTRGQLYASVDNLNLYDLPVEPTYDAVLLIHVIEHFCSPTKALNHIHGLLNQGGYFYVECPNLAAPFATFNRLFHYAHIYNFTPATLVALAKKCGFELVKEFTDQSSPDIHMLFRRVDVKVLEVDAAEADRSKVAVSRYNMLTYHIRPAYILRRISKVFSYLTEYLLAGVFVKGLLARCNSKK</sequence>
<keyword evidence="1" id="KW-0489">Methyltransferase</keyword>
<evidence type="ECO:0000313" key="2">
    <source>
        <dbReference type="Proteomes" id="UP000306585"/>
    </source>
</evidence>
<keyword evidence="1" id="KW-0808">Transferase</keyword>
<proteinExistence type="predicted"/>
<dbReference type="InterPro" id="IPR029063">
    <property type="entry name" value="SAM-dependent_MTases_sf"/>
</dbReference>
<name>A0A5R9GTA8_9PROT</name>
<dbReference type="SUPFAM" id="SSF53335">
    <property type="entry name" value="S-adenosyl-L-methionine-dependent methyltransferases"/>
    <property type="match status" value="1"/>
</dbReference>